<dbReference type="PRINTS" id="PR01438">
    <property type="entry name" value="UNVRSLSTRESS"/>
</dbReference>
<organism evidence="3 4">
    <name type="scientific">Devosia sediminis</name>
    <dbReference type="NCBI Taxonomy" id="2798801"/>
    <lineage>
        <taxon>Bacteria</taxon>
        <taxon>Pseudomonadati</taxon>
        <taxon>Pseudomonadota</taxon>
        <taxon>Alphaproteobacteria</taxon>
        <taxon>Hyphomicrobiales</taxon>
        <taxon>Devosiaceae</taxon>
        <taxon>Devosia</taxon>
    </lineage>
</organism>
<evidence type="ECO:0000313" key="3">
    <source>
        <dbReference type="EMBL" id="MBJ3783086.1"/>
    </source>
</evidence>
<dbReference type="AlphaFoldDB" id="A0A934IU63"/>
<dbReference type="EMBL" id="JAEKMH010000001">
    <property type="protein sequence ID" value="MBJ3783086.1"/>
    <property type="molecule type" value="Genomic_DNA"/>
</dbReference>
<dbReference type="InterPro" id="IPR006016">
    <property type="entry name" value="UspA"/>
</dbReference>
<gene>
    <name evidence="3" type="ORF">JEQ47_00015</name>
</gene>
<dbReference type="SUPFAM" id="SSF52402">
    <property type="entry name" value="Adenine nucleotide alpha hydrolases-like"/>
    <property type="match status" value="1"/>
</dbReference>
<evidence type="ECO:0000313" key="4">
    <source>
        <dbReference type="Proteomes" id="UP000602124"/>
    </source>
</evidence>
<protein>
    <submittedName>
        <fullName evidence="3">Universal stress protein</fullName>
    </submittedName>
</protein>
<reference evidence="3" key="1">
    <citation type="submission" date="2020-12" db="EMBL/GenBank/DDBJ databases">
        <title>Devosia sp. MSA67 isolated from Mo River.</title>
        <authorList>
            <person name="Ma F."/>
            <person name="Zi Z."/>
        </authorList>
    </citation>
    <scope>NUCLEOTIDE SEQUENCE</scope>
    <source>
        <strain evidence="3">MSA67</strain>
    </source>
</reference>
<dbReference type="InterPro" id="IPR014729">
    <property type="entry name" value="Rossmann-like_a/b/a_fold"/>
</dbReference>
<feature type="domain" description="UspA" evidence="2">
    <location>
        <begin position="4"/>
        <end position="47"/>
    </location>
</feature>
<dbReference type="Pfam" id="PF00582">
    <property type="entry name" value="Usp"/>
    <property type="match status" value="1"/>
</dbReference>
<evidence type="ECO:0000256" key="1">
    <source>
        <dbReference type="ARBA" id="ARBA00008791"/>
    </source>
</evidence>
<accession>A0A934IU63</accession>
<proteinExistence type="inferred from homology"/>
<dbReference type="Gene3D" id="3.40.50.620">
    <property type="entry name" value="HUPs"/>
    <property type="match status" value="1"/>
</dbReference>
<comment type="similarity">
    <text evidence="1">Belongs to the universal stress protein A family.</text>
</comment>
<dbReference type="Proteomes" id="UP000602124">
    <property type="component" value="Unassembled WGS sequence"/>
</dbReference>
<comment type="caution">
    <text evidence="3">The sequence shown here is derived from an EMBL/GenBank/DDBJ whole genome shotgun (WGS) entry which is preliminary data.</text>
</comment>
<dbReference type="InterPro" id="IPR006015">
    <property type="entry name" value="Universal_stress_UspA"/>
</dbReference>
<name>A0A934IU63_9HYPH</name>
<evidence type="ECO:0000259" key="2">
    <source>
        <dbReference type="Pfam" id="PF00582"/>
    </source>
</evidence>
<keyword evidence="4" id="KW-1185">Reference proteome</keyword>
<sequence length="47" mass="4973">MFDAIDKLGIDLVIMGSHGRRGLQRLLLGSQASAVLATSKVPVPIVK</sequence>